<name>A0A9N8P8X2_9PEZI</name>
<keyword evidence="3" id="KW-1133">Transmembrane helix</keyword>
<reference evidence="5" key="1">
    <citation type="submission" date="2020-06" db="EMBL/GenBank/DDBJ databases">
        <authorList>
            <person name="Onetto C."/>
        </authorList>
    </citation>
    <scope>NUCLEOTIDE SEQUENCE</scope>
</reference>
<dbReference type="OrthoDB" id="5141738at2759"/>
<dbReference type="Gene3D" id="1.20.1720.10">
    <property type="entry name" value="Multidrug resistance protein D"/>
    <property type="match status" value="1"/>
</dbReference>
<gene>
    <name evidence="5" type="ORF">AWRI4233_LOCUS696</name>
</gene>
<evidence type="ECO:0000256" key="3">
    <source>
        <dbReference type="ARBA" id="ARBA00022989"/>
    </source>
</evidence>
<dbReference type="EMBL" id="CAIJEO010000002">
    <property type="protein sequence ID" value="CAD0086094.1"/>
    <property type="molecule type" value="Genomic_DNA"/>
</dbReference>
<comment type="subcellular location">
    <subcellularLocation>
        <location evidence="1">Membrane</location>
        <topology evidence="1">Multi-pass membrane protein</topology>
    </subcellularLocation>
</comment>
<organism evidence="5 6">
    <name type="scientific">Aureobasidium mustum</name>
    <dbReference type="NCBI Taxonomy" id="2773714"/>
    <lineage>
        <taxon>Eukaryota</taxon>
        <taxon>Fungi</taxon>
        <taxon>Dikarya</taxon>
        <taxon>Ascomycota</taxon>
        <taxon>Pezizomycotina</taxon>
        <taxon>Dothideomycetes</taxon>
        <taxon>Dothideomycetidae</taxon>
        <taxon>Dothideales</taxon>
        <taxon>Saccotheciaceae</taxon>
        <taxon>Aureobasidium</taxon>
    </lineage>
</organism>
<proteinExistence type="predicted"/>
<protein>
    <recommendedName>
        <fullName evidence="7">Major facilitator superfamily (MFS) profile domain-containing protein</fullName>
    </recommendedName>
</protein>
<keyword evidence="2" id="KW-0812">Transmembrane</keyword>
<sequence>TRIQLVHTPPSHSSSQSLKEVIALAPNDRDNPHNWSNRKKSFVVFNGVALVMSSTIGSSIATGASHQFAAYFDVTNQVQLALPTSSYLSEYVLGRARYFFGPLSESYGRRWVMMATLVRIRA</sequence>
<dbReference type="Proteomes" id="UP000714618">
    <property type="component" value="Unassembled WGS sequence"/>
</dbReference>
<dbReference type="InterPro" id="IPR036259">
    <property type="entry name" value="MFS_trans_sf"/>
</dbReference>
<dbReference type="AlphaFoldDB" id="A0A9N8P8X2"/>
<dbReference type="SUPFAM" id="SSF103473">
    <property type="entry name" value="MFS general substrate transporter"/>
    <property type="match status" value="1"/>
</dbReference>
<accession>A0A9N8P8X2</accession>
<keyword evidence="4" id="KW-0472">Membrane</keyword>
<evidence type="ECO:0000313" key="5">
    <source>
        <dbReference type="EMBL" id="CAD0086094.1"/>
    </source>
</evidence>
<evidence type="ECO:0008006" key="7">
    <source>
        <dbReference type="Google" id="ProtNLM"/>
    </source>
</evidence>
<keyword evidence="6" id="KW-1185">Reference proteome</keyword>
<evidence type="ECO:0000313" key="6">
    <source>
        <dbReference type="Proteomes" id="UP000714618"/>
    </source>
</evidence>
<evidence type="ECO:0000256" key="1">
    <source>
        <dbReference type="ARBA" id="ARBA00004141"/>
    </source>
</evidence>
<evidence type="ECO:0000256" key="2">
    <source>
        <dbReference type="ARBA" id="ARBA00022692"/>
    </source>
</evidence>
<feature type="non-terminal residue" evidence="5">
    <location>
        <position position="122"/>
    </location>
</feature>
<comment type="caution">
    <text evidence="5">The sequence shown here is derived from an EMBL/GenBank/DDBJ whole genome shotgun (WGS) entry which is preliminary data.</text>
</comment>
<dbReference type="PANTHER" id="PTHR23502">
    <property type="entry name" value="MAJOR FACILITATOR SUPERFAMILY"/>
    <property type="match status" value="1"/>
</dbReference>
<feature type="non-terminal residue" evidence="5">
    <location>
        <position position="1"/>
    </location>
</feature>
<dbReference type="GO" id="GO:0022857">
    <property type="term" value="F:transmembrane transporter activity"/>
    <property type="evidence" value="ECO:0007669"/>
    <property type="project" value="TreeGrafter"/>
</dbReference>
<dbReference type="GO" id="GO:0005886">
    <property type="term" value="C:plasma membrane"/>
    <property type="evidence" value="ECO:0007669"/>
    <property type="project" value="TreeGrafter"/>
</dbReference>
<dbReference type="PANTHER" id="PTHR23502:SF74">
    <property type="entry name" value="MAJOR FACILITATOR SUPERFAMILY (MFS) PROFILE DOMAIN-CONTAINING PROTEIN"/>
    <property type="match status" value="1"/>
</dbReference>
<evidence type="ECO:0000256" key="4">
    <source>
        <dbReference type="ARBA" id="ARBA00023136"/>
    </source>
</evidence>